<comment type="caution">
    <text evidence="7">The sequence shown here is derived from an EMBL/GenBank/DDBJ whole genome shotgun (WGS) entry which is preliminary data.</text>
</comment>
<dbReference type="AlphaFoldDB" id="A0AAD7S078"/>
<comment type="subcellular location">
    <subcellularLocation>
        <location evidence="1 6">Membrane</location>
        <topology evidence="1 6">Multi-pass membrane protein</topology>
    </subcellularLocation>
</comment>
<evidence type="ECO:0000256" key="4">
    <source>
        <dbReference type="ARBA" id="ARBA00022989"/>
    </source>
</evidence>
<dbReference type="EMBL" id="JAINUG010000137">
    <property type="protein sequence ID" value="KAJ8393397.1"/>
    <property type="molecule type" value="Genomic_DNA"/>
</dbReference>
<protein>
    <recommendedName>
        <fullName evidence="6">Tetraspanin</fullName>
    </recommendedName>
</protein>
<dbReference type="InterPro" id="IPR008952">
    <property type="entry name" value="Tetraspanin_EC2_sf"/>
</dbReference>
<feature type="transmembrane region" description="Helical" evidence="6">
    <location>
        <begin position="86"/>
        <end position="107"/>
    </location>
</feature>
<dbReference type="SUPFAM" id="SSF48652">
    <property type="entry name" value="Tetraspanin"/>
    <property type="match status" value="1"/>
</dbReference>
<organism evidence="7 8">
    <name type="scientific">Aldrovandia affinis</name>
    <dbReference type="NCBI Taxonomy" id="143900"/>
    <lineage>
        <taxon>Eukaryota</taxon>
        <taxon>Metazoa</taxon>
        <taxon>Chordata</taxon>
        <taxon>Craniata</taxon>
        <taxon>Vertebrata</taxon>
        <taxon>Euteleostomi</taxon>
        <taxon>Actinopterygii</taxon>
        <taxon>Neopterygii</taxon>
        <taxon>Teleostei</taxon>
        <taxon>Notacanthiformes</taxon>
        <taxon>Halosauridae</taxon>
        <taxon>Aldrovandia</taxon>
    </lineage>
</organism>
<dbReference type="PANTHER" id="PTHR19282:SF527">
    <property type="entry name" value="TETRASPANIN"/>
    <property type="match status" value="1"/>
</dbReference>
<dbReference type="InterPro" id="IPR000301">
    <property type="entry name" value="Tetraspanin_animals"/>
</dbReference>
<evidence type="ECO:0000256" key="6">
    <source>
        <dbReference type="RuleBase" id="RU361218"/>
    </source>
</evidence>
<dbReference type="PANTHER" id="PTHR19282">
    <property type="entry name" value="TETRASPANIN"/>
    <property type="match status" value="1"/>
</dbReference>
<feature type="transmembrane region" description="Helical" evidence="6">
    <location>
        <begin position="222"/>
        <end position="244"/>
    </location>
</feature>
<dbReference type="PRINTS" id="PR00259">
    <property type="entry name" value="TMFOUR"/>
</dbReference>
<evidence type="ECO:0000256" key="2">
    <source>
        <dbReference type="ARBA" id="ARBA00006840"/>
    </source>
</evidence>
<gene>
    <name evidence="7" type="ORF">AAFF_G00061190</name>
</gene>
<comment type="similarity">
    <text evidence="2 6">Belongs to the tetraspanin (TM4SF) family.</text>
</comment>
<dbReference type="Pfam" id="PF00335">
    <property type="entry name" value="Tetraspanin"/>
    <property type="match status" value="1"/>
</dbReference>
<feature type="transmembrane region" description="Helical" evidence="6">
    <location>
        <begin position="53"/>
        <end position="74"/>
    </location>
</feature>
<dbReference type="InterPro" id="IPR018499">
    <property type="entry name" value="Tetraspanin/Peripherin"/>
</dbReference>
<evidence type="ECO:0000256" key="3">
    <source>
        <dbReference type="ARBA" id="ARBA00022692"/>
    </source>
</evidence>
<dbReference type="PIRSF" id="PIRSF002419">
    <property type="entry name" value="Tetraspanin"/>
    <property type="match status" value="1"/>
</dbReference>
<keyword evidence="8" id="KW-1185">Reference proteome</keyword>
<keyword evidence="4 6" id="KW-1133">Transmembrane helix</keyword>
<evidence type="ECO:0000313" key="8">
    <source>
        <dbReference type="Proteomes" id="UP001221898"/>
    </source>
</evidence>
<dbReference type="GO" id="GO:0005886">
    <property type="term" value="C:plasma membrane"/>
    <property type="evidence" value="ECO:0007669"/>
    <property type="project" value="TreeGrafter"/>
</dbReference>
<name>A0AAD7S078_9TELE</name>
<dbReference type="PROSITE" id="PS51257">
    <property type="entry name" value="PROKAR_LIPOPROTEIN"/>
    <property type="match status" value="1"/>
</dbReference>
<evidence type="ECO:0000256" key="1">
    <source>
        <dbReference type="ARBA" id="ARBA00004141"/>
    </source>
</evidence>
<accession>A0AAD7S078</accession>
<dbReference type="Gene3D" id="1.10.1450.10">
    <property type="entry name" value="Tetraspanin"/>
    <property type="match status" value="1"/>
</dbReference>
<feature type="transmembrane region" description="Helical" evidence="6">
    <location>
        <begin position="12"/>
        <end position="37"/>
    </location>
</feature>
<keyword evidence="3 6" id="KW-0812">Transmembrane</keyword>
<sequence>MKAEDRIQILKFFLMVFNGVFVIIGLAVFGCGIWILFDKSSFVMTISGGQMELVAGCLFVIGLVVVGVTGLGYVGAAKEVQFLIMLYMGLLIVIFLGQLFVTFILLLQKDQIKQALIDEVDEIILTYGTASANSSAEMWRLLDTVQHYSECCGRFNYTQWDNNVFIQTLLDKESVYPCSCFNSSCPFLSSDASQRFGRGSAVHQQGCEGRISDWLRQNGLTILGMNAGLVLIQVIQFVLSLYLVRSIKKKVKQKRLLSASQEFSATNDGYQHID</sequence>
<dbReference type="Proteomes" id="UP001221898">
    <property type="component" value="Unassembled WGS sequence"/>
</dbReference>
<reference evidence="7" key="1">
    <citation type="journal article" date="2023" name="Science">
        <title>Genome structures resolve the early diversification of teleost fishes.</title>
        <authorList>
            <person name="Parey E."/>
            <person name="Louis A."/>
            <person name="Montfort J."/>
            <person name="Bouchez O."/>
            <person name="Roques C."/>
            <person name="Iampietro C."/>
            <person name="Lluch J."/>
            <person name="Castinel A."/>
            <person name="Donnadieu C."/>
            <person name="Desvignes T."/>
            <person name="Floi Bucao C."/>
            <person name="Jouanno E."/>
            <person name="Wen M."/>
            <person name="Mejri S."/>
            <person name="Dirks R."/>
            <person name="Jansen H."/>
            <person name="Henkel C."/>
            <person name="Chen W.J."/>
            <person name="Zahm M."/>
            <person name="Cabau C."/>
            <person name="Klopp C."/>
            <person name="Thompson A.W."/>
            <person name="Robinson-Rechavi M."/>
            <person name="Braasch I."/>
            <person name="Lecointre G."/>
            <person name="Bobe J."/>
            <person name="Postlethwait J.H."/>
            <person name="Berthelot C."/>
            <person name="Roest Crollius H."/>
            <person name="Guiguen Y."/>
        </authorList>
    </citation>
    <scope>NUCLEOTIDE SEQUENCE</scope>
    <source>
        <strain evidence="7">NC1722</strain>
    </source>
</reference>
<keyword evidence="5 6" id="KW-0472">Membrane</keyword>
<proteinExistence type="inferred from homology"/>
<evidence type="ECO:0000256" key="5">
    <source>
        <dbReference type="ARBA" id="ARBA00023136"/>
    </source>
</evidence>
<evidence type="ECO:0000313" key="7">
    <source>
        <dbReference type="EMBL" id="KAJ8393397.1"/>
    </source>
</evidence>